<dbReference type="InterPro" id="IPR016980">
    <property type="entry name" value="S-AdoMet-dep_MeTrfase_Alr7345"/>
</dbReference>
<evidence type="ECO:0000313" key="2">
    <source>
        <dbReference type="EMBL" id="PQA87792.1"/>
    </source>
</evidence>
<dbReference type="InterPro" id="IPR029063">
    <property type="entry name" value="SAM-dependent_MTases_sf"/>
</dbReference>
<organism evidence="2 3">
    <name type="scientific">Hyphococcus luteus</name>
    <dbReference type="NCBI Taxonomy" id="2058213"/>
    <lineage>
        <taxon>Bacteria</taxon>
        <taxon>Pseudomonadati</taxon>
        <taxon>Pseudomonadota</taxon>
        <taxon>Alphaproteobacteria</taxon>
        <taxon>Parvularculales</taxon>
        <taxon>Parvularculaceae</taxon>
        <taxon>Hyphococcus</taxon>
    </lineage>
</organism>
<dbReference type="RefSeq" id="WP_104829037.1">
    <property type="nucleotide sequence ID" value="NZ_PJCH01000005.1"/>
</dbReference>
<keyword evidence="1" id="KW-0732">Signal</keyword>
<dbReference type="SUPFAM" id="SSF53335">
    <property type="entry name" value="S-adenosyl-L-methionine-dependent methyltransferases"/>
    <property type="match status" value="1"/>
</dbReference>
<feature type="signal peptide" evidence="1">
    <location>
        <begin position="1"/>
        <end position="19"/>
    </location>
</feature>
<evidence type="ECO:0000256" key="1">
    <source>
        <dbReference type="SAM" id="SignalP"/>
    </source>
</evidence>
<reference evidence="2 3" key="1">
    <citation type="submission" date="2017-12" db="EMBL/GenBank/DDBJ databases">
        <authorList>
            <person name="Hurst M.R.H."/>
        </authorList>
    </citation>
    <scope>NUCLEOTIDE SEQUENCE [LARGE SCALE GENOMIC DNA]</scope>
    <source>
        <strain evidence="2 3">SY-3-19</strain>
    </source>
</reference>
<keyword evidence="3" id="KW-1185">Reference proteome</keyword>
<dbReference type="CDD" id="cd02440">
    <property type="entry name" value="AdoMet_MTases"/>
    <property type="match status" value="1"/>
</dbReference>
<proteinExistence type="predicted"/>
<name>A0A2S7K5M2_9PROT</name>
<sequence length="299" mass="32216">MITKTALWAGLIMASAGLAACGGEPETENAAEEAAPMTDAARLDAVLAGDHRTDEERARDRYRHPKETLLFFGLEPDMTVVEVYPGGGWYTQVIAPYLKTGGGKLYAASFSPDGASERTLAALETFRETYAEQPDVYGDVEMTALGDGHHIAPEGSADMVLTFRNIHSFMGGDIADFAFEEFYRALKPGGVLGIVEHRADGSEASHDGSSGYVYTDDVIAMAEAAGFDLDASSEINANPKDTKDHPFGVWTLPPVRRSSAVRGQDNPGFDRAHYDAIGESDRFTLKFRKPIAADGALLE</sequence>
<dbReference type="EMBL" id="PJCH01000005">
    <property type="protein sequence ID" value="PQA87792.1"/>
    <property type="molecule type" value="Genomic_DNA"/>
</dbReference>
<feature type="chain" id="PRO_5015472517" evidence="1">
    <location>
        <begin position="20"/>
        <end position="299"/>
    </location>
</feature>
<gene>
    <name evidence="2" type="ORF">CW354_05390</name>
</gene>
<accession>A0A2S7K5M2</accession>
<dbReference type="Gene3D" id="3.40.50.150">
    <property type="entry name" value="Vaccinia Virus protein VP39"/>
    <property type="match status" value="1"/>
</dbReference>
<comment type="caution">
    <text evidence="2">The sequence shown here is derived from an EMBL/GenBank/DDBJ whole genome shotgun (WGS) entry which is preliminary data.</text>
</comment>
<dbReference type="Proteomes" id="UP000239504">
    <property type="component" value="Unassembled WGS sequence"/>
</dbReference>
<dbReference type="OrthoDB" id="9801692at2"/>
<protein>
    <submittedName>
        <fullName evidence="2">Uncharacterized protein</fullName>
    </submittedName>
</protein>
<dbReference type="PROSITE" id="PS51257">
    <property type="entry name" value="PROKAR_LIPOPROTEIN"/>
    <property type="match status" value="1"/>
</dbReference>
<dbReference type="AlphaFoldDB" id="A0A2S7K5M2"/>
<dbReference type="PIRSF" id="PIRSF031679">
    <property type="entry name" value="Mtase_Alr7345_prd"/>
    <property type="match status" value="1"/>
</dbReference>
<evidence type="ECO:0000313" key="3">
    <source>
        <dbReference type="Proteomes" id="UP000239504"/>
    </source>
</evidence>